<dbReference type="RefSeq" id="WP_000733775.1">
    <property type="nucleotide sequence ID" value="NC_002951.2"/>
</dbReference>
<dbReference type="Gene3D" id="3.10.20.120">
    <property type="match status" value="1"/>
</dbReference>
<reference evidence="9 10" key="1">
    <citation type="journal article" date="2005" name="J. Bacteriol.">
        <title>Insights on evolution of virulence and resistance from the complete genome analysis of an early methicillin-resistant Staphylococcus aureus strain and a biofilm-producing methicillin-resistant Staphylococcus epidermidis strain.</title>
        <authorList>
            <person name="Gill S.R."/>
            <person name="Fouts D.E."/>
            <person name="Archer G.L."/>
            <person name="Mongodin E.F."/>
            <person name="Deboy R.T."/>
            <person name="Ravel J."/>
            <person name="Paulsen I.T."/>
            <person name="Kolonay J.F."/>
            <person name="Brinkac L."/>
            <person name="Beanan M."/>
            <person name="Dodson R.J."/>
            <person name="Daugherty S.C."/>
            <person name="Madupu R."/>
            <person name="Angiuoli S.V."/>
            <person name="Durkin A.S."/>
            <person name="Haft D.H."/>
            <person name="Vamathevan J."/>
            <person name="Khouri H."/>
            <person name="Utterback T."/>
            <person name="Lee C."/>
            <person name="Dimitrov G."/>
            <person name="Jiang L."/>
            <person name="Qin H."/>
            <person name="Weidman J."/>
            <person name="Tran K."/>
            <person name="Kang K."/>
            <person name="Hance I.R."/>
            <person name="Nelson K.E."/>
            <person name="Fraser C.M."/>
        </authorList>
    </citation>
    <scope>NUCLEOTIDE SEQUENCE [LARGE SCALE GENOMIC DNA]</scope>
    <source>
        <strain evidence="9 10">COL</strain>
    </source>
</reference>
<dbReference type="InterPro" id="IPR013307">
    <property type="entry name" value="Superantigen_bac"/>
</dbReference>
<dbReference type="SUPFAM" id="SSF54334">
    <property type="entry name" value="Superantigen toxins, C-terminal domain"/>
    <property type="match status" value="1"/>
</dbReference>
<evidence type="ECO:0000313" key="9">
    <source>
        <dbReference type="EMBL" id="AAW36439.1"/>
    </source>
</evidence>
<dbReference type="InterPro" id="IPR008992">
    <property type="entry name" value="Enterotoxin"/>
</dbReference>
<dbReference type="PROSITE" id="PS00278">
    <property type="entry name" value="STAPH_STREP_TOXIN_2"/>
    <property type="match status" value="1"/>
</dbReference>
<comment type="similarity">
    <text evidence="1">Belongs to the staphylococcal/streptococcal toxin family.</text>
</comment>
<gene>
    <name evidence="9" type="primary">sek</name>
    <name evidence="9" type="ordered locus">SACOL0886</name>
</gene>
<evidence type="ECO:0000313" key="10">
    <source>
        <dbReference type="Proteomes" id="UP000000530"/>
    </source>
</evidence>
<dbReference type="Gene3D" id="2.40.50.110">
    <property type="match status" value="1"/>
</dbReference>
<sequence>MKKLISILLINIIILGVSNSASAQGDIGIDNLRNFYTKKDFVDLKDVKDNDTPIANQLQFSNESYDLISESKDFNKFSNFKGKKLDVFGISYNGQCNTKYIYGGVTATNEYLDKSRNIPINIWINGNHKTISTNKVSTNKKFVTAQEIDVKLRKYLQEEYNIYGHNGTKKGEEYGHKSKFYSGFNIGKVTFHLNNNDTFSYDLFYTGDDGLPKSFLKIYEDNKTVESEKFHLDVDISYKETI</sequence>
<evidence type="ECO:0000259" key="8">
    <source>
        <dbReference type="Pfam" id="PF02876"/>
    </source>
</evidence>
<dbReference type="SUPFAM" id="SSF50203">
    <property type="entry name" value="Bacterial enterotoxins"/>
    <property type="match status" value="1"/>
</dbReference>
<dbReference type="AlphaFoldDB" id="A0A0H2WWN7"/>
<proteinExistence type="inferred from homology"/>
<dbReference type="Pfam" id="PF02876">
    <property type="entry name" value="Stap_Strp_tox_C"/>
    <property type="match status" value="1"/>
</dbReference>
<evidence type="ECO:0000256" key="5">
    <source>
        <dbReference type="ARBA" id="ARBA00022861"/>
    </source>
</evidence>
<dbReference type="Pfam" id="PF01123">
    <property type="entry name" value="Stap_Strp_toxin"/>
    <property type="match status" value="1"/>
</dbReference>
<evidence type="ECO:0000256" key="3">
    <source>
        <dbReference type="ARBA" id="ARBA00022656"/>
    </source>
</evidence>
<evidence type="ECO:0000256" key="1">
    <source>
        <dbReference type="ARBA" id="ARBA00008401"/>
    </source>
</evidence>
<dbReference type="InterPro" id="IPR016091">
    <property type="entry name" value="SuperAg_toxin_C"/>
</dbReference>
<dbReference type="GO" id="GO:0005576">
    <property type="term" value="C:extracellular region"/>
    <property type="evidence" value="ECO:0007669"/>
    <property type="project" value="InterPro"/>
</dbReference>
<keyword evidence="3" id="KW-0800">Toxin</keyword>
<keyword evidence="4 6" id="KW-0732">Signal</keyword>
<feature type="signal peptide" evidence="6">
    <location>
        <begin position="1"/>
        <end position="23"/>
    </location>
</feature>
<feature type="chain" id="PRO_5002600648" evidence="6">
    <location>
        <begin position="24"/>
        <end position="242"/>
    </location>
</feature>
<evidence type="ECO:0000256" key="4">
    <source>
        <dbReference type="ARBA" id="ARBA00022729"/>
    </source>
</evidence>
<dbReference type="InterPro" id="IPR006126">
    <property type="entry name" value="Staph/Strept_toxin_CS"/>
</dbReference>
<evidence type="ECO:0000259" key="7">
    <source>
        <dbReference type="Pfam" id="PF01123"/>
    </source>
</evidence>
<feature type="domain" description="Staphylococcal/Streptococcal toxin OB-fold" evidence="7">
    <location>
        <begin position="31"/>
        <end position="106"/>
    </location>
</feature>
<dbReference type="KEGG" id="sac:SACOL0886"/>
<keyword evidence="5" id="KW-0260">Enterotoxin</keyword>
<name>A0A0H2WWN7_STAAC</name>
<evidence type="ECO:0000256" key="6">
    <source>
        <dbReference type="SAM" id="SignalP"/>
    </source>
</evidence>
<feature type="domain" description="Staphylococcal/Streptococcal toxin beta-grasp" evidence="8">
    <location>
        <begin position="117"/>
        <end position="235"/>
    </location>
</feature>
<dbReference type="HOGENOM" id="CLU_093855_3_0_9"/>
<dbReference type="Proteomes" id="UP000000530">
    <property type="component" value="Chromosome"/>
</dbReference>
<dbReference type="InterPro" id="IPR006123">
    <property type="entry name" value="Toxin_b-grasp_Staph/Strep"/>
</dbReference>
<protein>
    <submittedName>
        <fullName evidence="9">Staphylococcal enterotoxin</fullName>
    </submittedName>
</protein>
<organism evidence="9 10">
    <name type="scientific">Staphylococcus aureus (strain COL)</name>
    <dbReference type="NCBI Taxonomy" id="93062"/>
    <lineage>
        <taxon>Bacteria</taxon>
        <taxon>Bacillati</taxon>
        <taxon>Bacillota</taxon>
        <taxon>Bacilli</taxon>
        <taxon>Bacillales</taxon>
        <taxon>Staphylococcaceae</taxon>
        <taxon>Staphylococcus</taxon>
    </lineage>
</organism>
<dbReference type="GO" id="GO:0090729">
    <property type="term" value="F:toxin activity"/>
    <property type="evidence" value="ECO:0007669"/>
    <property type="project" value="UniProtKB-KW"/>
</dbReference>
<accession>A0A0H2WWN7</accession>
<dbReference type="PRINTS" id="PR01898">
    <property type="entry name" value="SAGSUPRFAMLY"/>
</dbReference>
<dbReference type="InterPro" id="IPR006173">
    <property type="entry name" value="Staph_tox_OB"/>
</dbReference>
<dbReference type="EMBL" id="CP000046">
    <property type="protein sequence ID" value="AAW36439.1"/>
    <property type="molecule type" value="Genomic_DNA"/>
</dbReference>
<keyword evidence="2" id="KW-0766">Superantigen</keyword>
<evidence type="ECO:0000256" key="2">
    <source>
        <dbReference type="ARBA" id="ARBA00022633"/>
    </source>
</evidence>
<dbReference type="SMR" id="A0A0H2WWN7"/>